<dbReference type="PIRSF" id="PIRSF002741">
    <property type="entry name" value="MppA"/>
    <property type="match status" value="1"/>
</dbReference>
<feature type="domain" description="Solute-binding protein family 5" evidence="2">
    <location>
        <begin position="71"/>
        <end position="486"/>
    </location>
</feature>
<dbReference type="GO" id="GO:0042597">
    <property type="term" value="C:periplasmic space"/>
    <property type="evidence" value="ECO:0007669"/>
    <property type="project" value="UniProtKB-ARBA"/>
</dbReference>
<evidence type="ECO:0000259" key="2">
    <source>
        <dbReference type="Pfam" id="PF00496"/>
    </source>
</evidence>
<dbReference type="InterPro" id="IPR039424">
    <property type="entry name" value="SBP_5"/>
</dbReference>
<feature type="chain" id="PRO_5011275210" evidence="1">
    <location>
        <begin position="22"/>
        <end position="566"/>
    </location>
</feature>
<dbReference type="RefSeq" id="WP_027463993.1">
    <property type="nucleotide sequence ID" value="NZ_CP021082.1"/>
</dbReference>
<dbReference type="Proteomes" id="UP000259030">
    <property type="component" value="Plasmid pDFI1"/>
</dbReference>
<dbReference type="KEGG" id="dfc:DFI_14725"/>
<dbReference type="Gene3D" id="3.10.105.10">
    <property type="entry name" value="Dipeptide-binding Protein, Domain 3"/>
    <property type="match status" value="1"/>
</dbReference>
<dbReference type="GO" id="GO:1904680">
    <property type="term" value="F:peptide transmembrane transporter activity"/>
    <property type="evidence" value="ECO:0007669"/>
    <property type="project" value="TreeGrafter"/>
</dbReference>
<organism evidence="3 4">
    <name type="scientific">Deinococcus ficus</name>
    <dbReference type="NCBI Taxonomy" id="317577"/>
    <lineage>
        <taxon>Bacteria</taxon>
        <taxon>Thermotogati</taxon>
        <taxon>Deinococcota</taxon>
        <taxon>Deinococci</taxon>
        <taxon>Deinococcales</taxon>
        <taxon>Deinococcaceae</taxon>
        <taxon>Deinococcus</taxon>
    </lineage>
</organism>
<dbReference type="AlphaFoldDB" id="A0A221T0P0"/>
<dbReference type="PANTHER" id="PTHR30290:SF34">
    <property type="entry name" value="ABC TRANSPORTER, PERIPLASMIC OLIGO-PEPTIDE BINDING PROTEIN, PUTATIVE-RELATED"/>
    <property type="match status" value="1"/>
</dbReference>
<dbReference type="EMBL" id="CP021082">
    <property type="protein sequence ID" value="ASN82436.1"/>
    <property type="molecule type" value="Genomic_DNA"/>
</dbReference>
<dbReference type="InterPro" id="IPR030678">
    <property type="entry name" value="Peptide/Ni-bd"/>
</dbReference>
<accession>A0A221T0P0</accession>
<keyword evidence="4" id="KW-1185">Reference proteome</keyword>
<dbReference type="Gene3D" id="3.40.190.10">
    <property type="entry name" value="Periplasmic binding protein-like II"/>
    <property type="match status" value="1"/>
</dbReference>
<sequence length="566" mass="62661">MHHAFAPALLAGLLLGSPALAASSKDTLVIQASADVPTLDPAIAYDTTSLGLIAQMYDTLLTYQGTSLSRLKPMLATRWAATDGGRRFTFTLRPNVKFHSGAPFTCADAEYTFRRNLVTNSSESSNWFLAESLLGTSRNANDDKTITWARIQKAVQCTNGQLVFTLPKADPAFLSKLVYTGQVIVNRAYSASIGEWDGTEKTWKAWVGKLTPGSALSRKPNGTGPYQLVRADATTHLFTAFSGYWGNPPAIKQVLRQRVAEPATRQQAFLRGDADLIEGSGRAADEAQMRGRPGVGWTDGLPSTQAWAILMNQQIKPGALGSGKLDGKGVPPDFFKDAALRQAFTAAFNYGQYIRDQLKGQGFQRTMLLPETFPGYDPSAPKATYDPKRATELFRKAWGGKVWTSGFTLTAHYRAGSAAQQTALEVLKSSIESINPKFRINVQPKPWSDLLSSDNRGREPLVMMGWSPDYADADNFVYTFYHSKGYYGDWLNWNDATADRLIDQARSTVTPAQRNGLYRQLARRAYTQAPFILIPAEREYRFYRSEVTGWVFNPVLPVAWKDLVKR</sequence>
<keyword evidence="1" id="KW-0732">Signal</keyword>
<evidence type="ECO:0000313" key="3">
    <source>
        <dbReference type="EMBL" id="ASN82436.1"/>
    </source>
</evidence>
<dbReference type="GO" id="GO:0015833">
    <property type="term" value="P:peptide transport"/>
    <property type="evidence" value="ECO:0007669"/>
    <property type="project" value="TreeGrafter"/>
</dbReference>
<dbReference type="GO" id="GO:0043190">
    <property type="term" value="C:ATP-binding cassette (ABC) transporter complex"/>
    <property type="evidence" value="ECO:0007669"/>
    <property type="project" value="InterPro"/>
</dbReference>
<keyword evidence="3" id="KW-0614">Plasmid</keyword>
<dbReference type="PANTHER" id="PTHR30290">
    <property type="entry name" value="PERIPLASMIC BINDING COMPONENT OF ABC TRANSPORTER"/>
    <property type="match status" value="1"/>
</dbReference>
<feature type="signal peptide" evidence="1">
    <location>
        <begin position="1"/>
        <end position="21"/>
    </location>
</feature>
<name>A0A221T0P0_9DEIO</name>
<gene>
    <name evidence="3" type="ORF">DFI_14725</name>
</gene>
<protein>
    <submittedName>
        <fullName evidence="3">Peptide ABC transporter substrate-binding protein</fullName>
    </submittedName>
</protein>
<dbReference type="InterPro" id="IPR000914">
    <property type="entry name" value="SBP_5_dom"/>
</dbReference>
<reference evidence="3 4" key="1">
    <citation type="submission" date="2017-05" db="EMBL/GenBank/DDBJ databases">
        <title>The complete genome sequence of Deinococcus ficus isolated from the rhizosphere of the Ficus religiosa L. in Taiwan.</title>
        <authorList>
            <person name="Wu K.-M."/>
            <person name="Liao T.-L."/>
            <person name="Liu Y.-M."/>
            <person name="Young C.-C."/>
            <person name="Tsai S.-F."/>
        </authorList>
    </citation>
    <scope>NUCLEOTIDE SEQUENCE [LARGE SCALE GENOMIC DNA]</scope>
    <source>
        <strain evidence="3 4">CC-FR2-10</strain>
        <plasmid evidence="4">pdfi1</plasmid>
    </source>
</reference>
<evidence type="ECO:0000313" key="4">
    <source>
        <dbReference type="Proteomes" id="UP000259030"/>
    </source>
</evidence>
<proteinExistence type="predicted"/>
<dbReference type="CDD" id="cd08512">
    <property type="entry name" value="PBP2_NikA_DppA_OppA_like_7"/>
    <property type="match status" value="1"/>
</dbReference>
<dbReference type="Pfam" id="PF00496">
    <property type="entry name" value="SBP_bac_5"/>
    <property type="match status" value="1"/>
</dbReference>
<geneLocation type="plasmid" evidence="4">
    <name>pdfi1</name>
</geneLocation>
<dbReference type="SUPFAM" id="SSF53850">
    <property type="entry name" value="Periplasmic binding protein-like II"/>
    <property type="match status" value="1"/>
</dbReference>
<evidence type="ECO:0000256" key="1">
    <source>
        <dbReference type="SAM" id="SignalP"/>
    </source>
</evidence>